<dbReference type="AlphaFoldDB" id="A0A161SCW3"/>
<feature type="domain" description="TraC-like" evidence="1">
    <location>
        <begin position="1"/>
        <end position="95"/>
    </location>
</feature>
<dbReference type="Proteomes" id="UP000076482">
    <property type="component" value="Unassembled WGS sequence"/>
</dbReference>
<organism evidence="2 3">
    <name type="scientific">Bacillus cereus</name>
    <dbReference type="NCBI Taxonomy" id="1396"/>
    <lineage>
        <taxon>Bacteria</taxon>
        <taxon>Bacillati</taxon>
        <taxon>Bacillota</taxon>
        <taxon>Bacilli</taxon>
        <taxon>Bacillales</taxon>
        <taxon>Bacillaceae</taxon>
        <taxon>Bacillus</taxon>
        <taxon>Bacillus cereus group</taxon>
    </lineage>
</organism>
<sequence length="172" mass="20663">MLQVSSLNLELMSNRELNEILEKYEMFLRSIHFPIQTTIVSQPINLQHYVKENEELLERTTNPFKRELLESYIDYARDIERNQDMMQRKRYIVTYEQILGVTRESYYDALHSLEDKIKHLKVGLEEVGLHSEEVSDLEMMRYLHTLFDYNESQHNPIKDEIVLPMIIKENLV</sequence>
<reference evidence="2 3" key="1">
    <citation type="submission" date="2015-09" db="EMBL/GenBank/DDBJ databases">
        <title>Bacillus cereus food isolates.</title>
        <authorList>
            <person name="Boekhorst J."/>
        </authorList>
    </citation>
    <scope>NUCLEOTIDE SEQUENCE [LARGE SCALE GENOMIC DNA]</scope>
    <source>
        <strain evidence="2 3">B4088</strain>
    </source>
</reference>
<evidence type="ECO:0000259" key="1">
    <source>
        <dbReference type="Pfam" id="PF26593"/>
    </source>
</evidence>
<dbReference type="PATRIC" id="fig|1396.535.peg.4840"/>
<proteinExistence type="predicted"/>
<name>A0A161SCW3_BACCE</name>
<dbReference type="Pfam" id="PF26593">
    <property type="entry name" value="TraC-like"/>
    <property type="match status" value="1"/>
</dbReference>
<dbReference type="InterPro" id="IPR058596">
    <property type="entry name" value="TraC-like_dom"/>
</dbReference>
<comment type="caution">
    <text evidence="2">The sequence shown here is derived from an EMBL/GenBank/DDBJ whole genome shotgun (WGS) entry which is preliminary data.</text>
</comment>
<accession>A0A161SCW3</accession>
<evidence type="ECO:0000313" key="2">
    <source>
        <dbReference type="EMBL" id="KZD70942.1"/>
    </source>
</evidence>
<protein>
    <submittedName>
        <fullName evidence="2">TrsD</fullName>
    </submittedName>
</protein>
<evidence type="ECO:0000313" key="3">
    <source>
        <dbReference type="Proteomes" id="UP000076482"/>
    </source>
</evidence>
<gene>
    <name evidence="2" type="ORF">B4088_0998</name>
</gene>
<dbReference type="EMBL" id="LJKE01000022">
    <property type="protein sequence ID" value="KZD70942.1"/>
    <property type="molecule type" value="Genomic_DNA"/>
</dbReference>